<dbReference type="EMBL" id="KV407460">
    <property type="protein sequence ID" value="KZF21764.1"/>
    <property type="molecule type" value="Genomic_DNA"/>
</dbReference>
<evidence type="ECO:0000256" key="2">
    <source>
        <dbReference type="ARBA" id="ARBA00008160"/>
    </source>
</evidence>
<dbReference type="GeneID" id="28894518"/>
<protein>
    <recommendedName>
        <fullName evidence="13">Integral membrane protein S linking to the trans Golgi network-domain-containing protein</fullName>
    </recommendedName>
</protein>
<evidence type="ECO:0008006" key="13">
    <source>
        <dbReference type="Google" id="ProtNLM"/>
    </source>
</evidence>
<dbReference type="GO" id="GO:0005829">
    <property type="term" value="C:cytosol"/>
    <property type="evidence" value="ECO:0007669"/>
    <property type="project" value="GOC"/>
</dbReference>
<keyword evidence="4 10" id="KW-0812">Transmembrane</keyword>
<organism evidence="11 12">
    <name type="scientific">Xylona heveae (strain CBS 132557 / TC161)</name>
    <dbReference type="NCBI Taxonomy" id="1328760"/>
    <lineage>
        <taxon>Eukaryota</taxon>
        <taxon>Fungi</taxon>
        <taxon>Dikarya</taxon>
        <taxon>Ascomycota</taxon>
        <taxon>Pezizomycotina</taxon>
        <taxon>Xylonomycetes</taxon>
        <taxon>Xylonales</taxon>
        <taxon>Xylonaceae</taxon>
        <taxon>Xylona</taxon>
    </lineage>
</organism>
<evidence type="ECO:0000256" key="6">
    <source>
        <dbReference type="ARBA" id="ARBA00022989"/>
    </source>
</evidence>
<evidence type="ECO:0000256" key="4">
    <source>
        <dbReference type="ARBA" id="ARBA00022692"/>
    </source>
</evidence>
<dbReference type="GO" id="GO:0000139">
    <property type="term" value="C:Golgi membrane"/>
    <property type="evidence" value="ECO:0007669"/>
    <property type="project" value="UniProtKB-SubCell"/>
</dbReference>
<evidence type="ECO:0000256" key="1">
    <source>
        <dbReference type="ARBA" id="ARBA00004653"/>
    </source>
</evidence>
<feature type="transmembrane region" description="Helical" evidence="10">
    <location>
        <begin position="97"/>
        <end position="118"/>
    </location>
</feature>
<dbReference type="OMA" id="EYEMVGM"/>
<keyword evidence="6 10" id="KW-1133">Transmembrane helix</keyword>
<keyword evidence="7" id="KW-0333">Golgi apparatus</keyword>
<feature type="transmembrane region" description="Helical" evidence="10">
    <location>
        <begin position="69"/>
        <end position="90"/>
    </location>
</feature>
<evidence type="ECO:0000313" key="12">
    <source>
        <dbReference type="Proteomes" id="UP000076632"/>
    </source>
</evidence>
<dbReference type="AlphaFoldDB" id="A0A165G5M6"/>
<keyword evidence="12" id="KW-1185">Reference proteome</keyword>
<evidence type="ECO:0000256" key="7">
    <source>
        <dbReference type="ARBA" id="ARBA00023034"/>
    </source>
</evidence>
<dbReference type="RefSeq" id="XP_018187319.1">
    <property type="nucleotide sequence ID" value="XM_018329381.1"/>
</dbReference>
<gene>
    <name evidence="11" type="ORF">L228DRAFT_159483</name>
</gene>
<dbReference type="FunCoup" id="A0A165G5M6">
    <property type="interactions" value="241"/>
</dbReference>
<evidence type="ECO:0000313" key="11">
    <source>
        <dbReference type="EMBL" id="KZF21764.1"/>
    </source>
</evidence>
<feature type="transmembrane region" description="Helical" evidence="10">
    <location>
        <begin position="124"/>
        <end position="143"/>
    </location>
</feature>
<dbReference type="PANTHER" id="PTHR12952">
    <property type="entry name" value="SYS1"/>
    <property type="match status" value="1"/>
</dbReference>
<feature type="region of interest" description="Disordered" evidence="9">
    <location>
        <begin position="164"/>
        <end position="223"/>
    </location>
</feature>
<dbReference type="Proteomes" id="UP000076632">
    <property type="component" value="Unassembled WGS sequence"/>
</dbReference>
<feature type="transmembrane region" description="Helical" evidence="10">
    <location>
        <begin position="31"/>
        <end position="49"/>
    </location>
</feature>
<name>A0A165G5M6_XYLHT</name>
<dbReference type="GO" id="GO:0005802">
    <property type="term" value="C:trans-Golgi network"/>
    <property type="evidence" value="ECO:0007669"/>
    <property type="project" value="TreeGrafter"/>
</dbReference>
<accession>A0A165G5M6</accession>
<comment type="subcellular location">
    <subcellularLocation>
        <location evidence="1">Golgi apparatus membrane</location>
        <topology evidence="1">Multi-pass membrane protein</topology>
    </subcellularLocation>
</comment>
<dbReference type="InParanoid" id="A0A165G5M6"/>
<keyword evidence="5" id="KW-0653">Protein transport</keyword>
<sequence length="223" mass="24110">MPRRPRRPPRAGALGDLPPLKILSQIVMLQAAYYASAAVMIIFTALVAGKRVHLDLILSWQTIRGDTTVGWTLGLVWMLNSLVSVIYVLLLIARSKLVLDFVLTLHFINLLVTSFYTHAVPRNWLWWALQVSSAGLMTCLGIWSCQWRELQPINLGKGGAGSGSSTNANSATATTIPDPALGSSKKTDEGVGVEYGRGKGRGGRDGGGNYEMVGMSERGDNIV</sequence>
<evidence type="ECO:0000256" key="3">
    <source>
        <dbReference type="ARBA" id="ARBA00022448"/>
    </source>
</evidence>
<feature type="compositionally biased region" description="Low complexity" evidence="9">
    <location>
        <begin position="164"/>
        <end position="175"/>
    </location>
</feature>
<dbReference type="InterPro" id="IPR019185">
    <property type="entry name" value="Integral_membrane_SYS1-rel"/>
</dbReference>
<evidence type="ECO:0000256" key="8">
    <source>
        <dbReference type="ARBA" id="ARBA00023136"/>
    </source>
</evidence>
<reference evidence="11 12" key="1">
    <citation type="journal article" date="2016" name="Fungal Biol.">
        <title>The genome of Xylona heveae provides a window into fungal endophytism.</title>
        <authorList>
            <person name="Gazis R."/>
            <person name="Kuo A."/>
            <person name="Riley R."/>
            <person name="LaButti K."/>
            <person name="Lipzen A."/>
            <person name="Lin J."/>
            <person name="Amirebrahimi M."/>
            <person name="Hesse C.N."/>
            <person name="Spatafora J.W."/>
            <person name="Henrissat B."/>
            <person name="Hainaut M."/>
            <person name="Grigoriev I.V."/>
            <person name="Hibbett D.S."/>
        </authorList>
    </citation>
    <scope>NUCLEOTIDE SEQUENCE [LARGE SCALE GENOMIC DNA]</scope>
    <source>
        <strain evidence="11 12">TC161</strain>
    </source>
</reference>
<proteinExistence type="inferred from homology"/>
<dbReference type="PANTHER" id="PTHR12952:SF0">
    <property type="entry name" value="PROTEIN SYS1 HOMOLOG"/>
    <property type="match status" value="1"/>
</dbReference>
<keyword evidence="3" id="KW-0813">Transport</keyword>
<comment type="similarity">
    <text evidence="2">Belongs to the SYS1 family.</text>
</comment>
<dbReference type="GO" id="GO:0034067">
    <property type="term" value="P:protein localization to Golgi apparatus"/>
    <property type="evidence" value="ECO:0007669"/>
    <property type="project" value="TreeGrafter"/>
</dbReference>
<dbReference type="GO" id="GO:0006895">
    <property type="term" value="P:Golgi to endosome transport"/>
    <property type="evidence" value="ECO:0007669"/>
    <property type="project" value="TreeGrafter"/>
</dbReference>
<evidence type="ECO:0000256" key="10">
    <source>
        <dbReference type="SAM" id="Phobius"/>
    </source>
</evidence>
<keyword evidence="8 10" id="KW-0472">Membrane</keyword>
<evidence type="ECO:0000256" key="5">
    <source>
        <dbReference type="ARBA" id="ARBA00022927"/>
    </source>
</evidence>
<dbReference type="OrthoDB" id="542931at2759"/>
<dbReference type="GO" id="GO:0043001">
    <property type="term" value="P:Golgi to plasma membrane protein transport"/>
    <property type="evidence" value="ECO:0007669"/>
    <property type="project" value="TreeGrafter"/>
</dbReference>
<dbReference type="STRING" id="1328760.A0A165G5M6"/>
<dbReference type="Pfam" id="PF09801">
    <property type="entry name" value="SYS1"/>
    <property type="match status" value="1"/>
</dbReference>
<evidence type="ECO:0000256" key="9">
    <source>
        <dbReference type="SAM" id="MobiDB-lite"/>
    </source>
</evidence>